<dbReference type="InParanoid" id="A0A0P0W517"/>
<accession>A0A0P0W517</accession>
<reference evidence="2 3" key="2">
    <citation type="journal article" date="2013" name="Plant Cell Physiol.">
        <title>Rice Annotation Project Database (RAP-DB): an integrative and interactive database for rice genomics.</title>
        <authorList>
            <person name="Sakai H."/>
            <person name="Lee S.S."/>
            <person name="Tanaka T."/>
            <person name="Numa H."/>
            <person name="Kim J."/>
            <person name="Kawahara Y."/>
            <person name="Wakimoto H."/>
            <person name="Yang C.C."/>
            <person name="Iwamoto M."/>
            <person name="Abe T."/>
            <person name="Yamada Y."/>
            <person name="Muto A."/>
            <person name="Inokuchi H."/>
            <person name="Ikemura T."/>
            <person name="Matsumoto T."/>
            <person name="Sasaki T."/>
            <person name="Itoh T."/>
        </authorList>
    </citation>
    <scope>NUCLEOTIDE SEQUENCE [LARGE SCALE GENOMIC DNA]</scope>
    <source>
        <strain evidence="3">cv. Nipponbare</strain>
    </source>
</reference>
<reference evidence="3" key="1">
    <citation type="journal article" date="2005" name="Nature">
        <title>The map-based sequence of the rice genome.</title>
        <authorList>
            <consortium name="International rice genome sequencing project (IRGSP)"/>
            <person name="Matsumoto T."/>
            <person name="Wu J."/>
            <person name="Kanamori H."/>
            <person name="Katayose Y."/>
            <person name="Fujisawa M."/>
            <person name="Namiki N."/>
            <person name="Mizuno H."/>
            <person name="Yamamoto K."/>
            <person name="Antonio B.A."/>
            <person name="Baba T."/>
            <person name="Sakata K."/>
            <person name="Nagamura Y."/>
            <person name="Aoki H."/>
            <person name="Arikawa K."/>
            <person name="Arita K."/>
            <person name="Bito T."/>
            <person name="Chiden Y."/>
            <person name="Fujitsuka N."/>
            <person name="Fukunaka R."/>
            <person name="Hamada M."/>
            <person name="Harada C."/>
            <person name="Hayashi A."/>
            <person name="Hijishita S."/>
            <person name="Honda M."/>
            <person name="Hosokawa S."/>
            <person name="Ichikawa Y."/>
            <person name="Idonuma A."/>
            <person name="Iijima M."/>
            <person name="Ikeda M."/>
            <person name="Ikeno M."/>
            <person name="Ito K."/>
            <person name="Ito S."/>
            <person name="Ito T."/>
            <person name="Ito Y."/>
            <person name="Ito Y."/>
            <person name="Iwabuchi A."/>
            <person name="Kamiya K."/>
            <person name="Karasawa W."/>
            <person name="Kurita K."/>
            <person name="Katagiri S."/>
            <person name="Kikuta A."/>
            <person name="Kobayashi H."/>
            <person name="Kobayashi N."/>
            <person name="Machita K."/>
            <person name="Maehara T."/>
            <person name="Masukawa M."/>
            <person name="Mizubayashi T."/>
            <person name="Mukai Y."/>
            <person name="Nagasaki H."/>
            <person name="Nagata Y."/>
            <person name="Naito S."/>
            <person name="Nakashima M."/>
            <person name="Nakama Y."/>
            <person name="Nakamichi Y."/>
            <person name="Nakamura M."/>
            <person name="Meguro A."/>
            <person name="Negishi M."/>
            <person name="Ohta I."/>
            <person name="Ohta T."/>
            <person name="Okamoto M."/>
            <person name="Ono N."/>
            <person name="Saji S."/>
            <person name="Sakaguchi M."/>
            <person name="Sakai K."/>
            <person name="Shibata M."/>
            <person name="Shimokawa T."/>
            <person name="Song J."/>
            <person name="Takazaki Y."/>
            <person name="Terasawa K."/>
            <person name="Tsugane M."/>
            <person name="Tsuji K."/>
            <person name="Ueda S."/>
            <person name="Waki K."/>
            <person name="Yamagata H."/>
            <person name="Yamamoto M."/>
            <person name="Yamamoto S."/>
            <person name="Yamane H."/>
            <person name="Yoshiki S."/>
            <person name="Yoshihara R."/>
            <person name="Yukawa K."/>
            <person name="Zhong H."/>
            <person name="Yano M."/>
            <person name="Yuan Q."/>
            <person name="Ouyang S."/>
            <person name="Liu J."/>
            <person name="Jones K.M."/>
            <person name="Gansberger K."/>
            <person name="Moffat K."/>
            <person name="Hill J."/>
            <person name="Bera J."/>
            <person name="Fadrosh D."/>
            <person name="Jin S."/>
            <person name="Johri S."/>
            <person name="Kim M."/>
            <person name="Overton L."/>
            <person name="Reardon M."/>
            <person name="Tsitrin T."/>
            <person name="Vuong H."/>
            <person name="Weaver B."/>
            <person name="Ciecko A."/>
            <person name="Tallon L."/>
            <person name="Jackson J."/>
            <person name="Pai G."/>
            <person name="Aken S.V."/>
            <person name="Utterback T."/>
            <person name="Reidmuller S."/>
            <person name="Feldblyum T."/>
            <person name="Hsiao J."/>
            <person name="Zismann V."/>
            <person name="Iobst S."/>
            <person name="de Vazeille A.R."/>
            <person name="Buell C.R."/>
            <person name="Ying K."/>
            <person name="Li Y."/>
            <person name="Lu T."/>
            <person name="Huang Y."/>
            <person name="Zhao Q."/>
            <person name="Feng Q."/>
            <person name="Zhang L."/>
            <person name="Zhu J."/>
            <person name="Weng Q."/>
            <person name="Mu J."/>
            <person name="Lu Y."/>
            <person name="Fan D."/>
            <person name="Liu Y."/>
            <person name="Guan J."/>
            <person name="Zhang Y."/>
            <person name="Yu S."/>
            <person name="Liu X."/>
            <person name="Zhang Y."/>
            <person name="Hong G."/>
            <person name="Han B."/>
            <person name="Choisne N."/>
            <person name="Demange N."/>
            <person name="Orjeda G."/>
            <person name="Samain S."/>
            <person name="Cattolico L."/>
            <person name="Pelletier E."/>
            <person name="Couloux A."/>
            <person name="Segurens B."/>
            <person name="Wincker P."/>
            <person name="D'Hont A."/>
            <person name="Scarpelli C."/>
            <person name="Weissenbach J."/>
            <person name="Salanoubat M."/>
            <person name="Quetier F."/>
            <person name="Yu Y."/>
            <person name="Kim H.R."/>
            <person name="Rambo T."/>
            <person name="Currie J."/>
            <person name="Collura K."/>
            <person name="Luo M."/>
            <person name="Yang T."/>
            <person name="Ammiraju J.S.S."/>
            <person name="Engler F."/>
            <person name="Soderlund C."/>
            <person name="Wing R.A."/>
            <person name="Palmer L.E."/>
            <person name="de la Bastide M."/>
            <person name="Spiegel L."/>
            <person name="Nascimento L."/>
            <person name="Zutavern T."/>
            <person name="O'Shaughnessy A."/>
            <person name="Dike S."/>
            <person name="Dedhia N."/>
            <person name="Preston R."/>
            <person name="Balija V."/>
            <person name="McCombie W.R."/>
            <person name="Chow T."/>
            <person name="Chen H."/>
            <person name="Chung M."/>
            <person name="Chen C."/>
            <person name="Shaw J."/>
            <person name="Wu H."/>
            <person name="Hsiao K."/>
            <person name="Chao Y."/>
            <person name="Chu M."/>
            <person name="Cheng C."/>
            <person name="Hour A."/>
            <person name="Lee P."/>
            <person name="Lin S."/>
            <person name="Lin Y."/>
            <person name="Liou J."/>
            <person name="Liu S."/>
            <person name="Hsing Y."/>
            <person name="Raghuvanshi S."/>
            <person name="Mohanty A."/>
            <person name="Bharti A.K."/>
            <person name="Gaur A."/>
            <person name="Gupta V."/>
            <person name="Kumar D."/>
            <person name="Ravi V."/>
            <person name="Vij S."/>
            <person name="Kapur A."/>
            <person name="Khurana P."/>
            <person name="Khurana P."/>
            <person name="Khurana J.P."/>
            <person name="Tyagi A.K."/>
            <person name="Gaikwad K."/>
            <person name="Singh A."/>
            <person name="Dalal V."/>
            <person name="Srivastava S."/>
            <person name="Dixit A."/>
            <person name="Pal A.K."/>
            <person name="Ghazi I.A."/>
            <person name="Yadav M."/>
            <person name="Pandit A."/>
            <person name="Bhargava A."/>
            <person name="Sureshbabu K."/>
            <person name="Batra K."/>
            <person name="Sharma T.R."/>
            <person name="Mohapatra T."/>
            <person name="Singh N.K."/>
            <person name="Messing J."/>
            <person name="Nelson A.B."/>
            <person name="Fuks G."/>
            <person name="Kavchok S."/>
            <person name="Keizer G."/>
            <person name="Linton E."/>
            <person name="Llaca V."/>
            <person name="Song R."/>
            <person name="Tanyolac B."/>
            <person name="Young S."/>
            <person name="Ho-Il K."/>
            <person name="Hahn J.H."/>
            <person name="Sangsakoo G."/>
            <person name="Vanavichit A."/>
            <person name="de Mattos Luiz.A.T."/>
            <person name="Zimmer P.D."/>
            <person name="Malone G."/>
            <person name="Dellagostin O."/>
            <person name="de Oliveira A.C."/>
            <person name="Bevan M."/>
            <person name="Bancroft I."/>
            <person name="Minx P."/>
            <person name="Cordum H."/>
            <person name="Wilson R."/>
            <person name="Cheng Z."/>
            <person name="Jin W."/>
            <person name="Jiang J."/>
            <person name="Leong S.A."/>
            <person name="Iwama H."/>
            <person name="Gojobori T."/>
            <person name="Itoh T."/>
            <person name="Niimura Y."/>
            <person name="Fujii Y."/>
            <person name="Habara T."/>
            <person name="Sakai H."/>
            <person name="Sato Y."/>
            <person name="Wilson G."/>
            <person name="Kumar K."/>
            <person name="McCouch S."/>
            <person name="Juretic N."/>
            <person name="Hoen D."/>
            <person name="Wright S."/>
            <person name="Bruskiewich R."/>
            <person name="Bureau T."/>
            <person name="Miyao A."/>
            <person name="Hirochika H."/>
            <person name="Nishikawa T."/>
            <person name="Kadowaki K."/>
            <person name="Sugiura M."/>
            <person name="Burr B."/>
            <person name="Sasaki T."/>
        </authorList>
    </citation>
    <scope>NUCLEOTIDE SEQUENCE [LARGE SCALE GENOMIC DNA]</scope>
    <source>
        <strain evidence="3">cv. Nipponbare</strain>
    </source>
</reference>
<keyword evidence="1" id="KW-0472">Membrane</keyword>
<dbReference type="EMBL" id="AP014959">
    <property type="protein sequence ID" value="BAS87091.1"/>
    <property type="molecule type" value="Genomic_DNA"/>
</dbReference>
<keyword evidence="1" id="KW-0812">Transmembrane</keyword>
<protein>
    <submittedName>
        <fullName evidence="2">Os03g0821150 protein</fullName>
    </submittedName>
</protein>
<dbReference type="AlphaFoldDB" id="A0A0P0W517"/>
<dbReference type="Pfam" id="PF10712">
    <property type="entry name" value="NAD-GH"/>
    <property type="match status" value="1"/>
</dbReference>
<evidence type="ECO:0000256" key="1">
    <source>
        <dbReference type="SAM" id="Phobius"/>
    </source>
</evidence>
<gene>
    <name evidence="2" type="ordered locus">Os03g0821150</name>
    <name evidence="2" type="ORF">OSNPB_030821150</name>
</gene>
<dbReference type="FunCoup" id="A0A0P0W517">
    <property type="interactions" value="76"/>
</dbReference>
<dbReference type="STRING" id="39947.A0A0P0W517"/>
<dbReference type="InterPro" id="IPR019651">
    <property type="entry name" value="Glutamate_DH_NAD-spec"/>
</dbReference>
<feature type="transmembrane region" description="Helical" evidence="1">
    <location>
        <begin position="34"/>
        <end position="60"/>
    </location>
</feature>
<evidence type="ECO:0000313" key="3">
    <source>
        <dbReference type="Proteomes" id="UP000059680"/>
    </source>
</evidence>
<feature type="non-terminal residue" evidence="2">
    <location>
        <position position="1"/>
    </location>
</feature>
<name>A0A0P0W517_ORYSJ</name>
<dbReference type="PaxDb" id="39947-A0A0P0W517"/>
<organism evidence="2 3">
    <name type="scientific">Oryza sativa subsp. japonica</name>
    <name type="common">Rice</name>
    <dbReference type="NCBI Taxonomy" id="39947"/>
    <lineage>
        <taxon>Eukaryota</taxon>
        <taxon>Viridiplantae</taxon>
        <taxon>Streptophyta</taxon>
        <taxon>Embryophyta</taxon>
        <taxon>Tracheophyta</taxon>
        <taxon>Spermatophyta</taxon>
        <taxon>Magnoliopsida</taxon>
        <taxon>Liliopsida</taxon>
        <taxon>Poales</taxon>
        <taxon>Poaceae</taxon>
        <taxon>BOP clade</taxon>
        <taxon>Oryzoideae</taxon>
        <taxon>Oryzeae</taxon>
        <taxon>Oryzinae</taxon>
        <taxon>Oryza</taxon>
        <taxon>Oryza sativa</taxon>
    </lineage>
</organism>
<sequence length="209" mass="23229">HVVSIVLQGILGVNFLFVLFILGLVLLGVLNHLLYLLFAQPSLVICDGYLVLLASCLVFGRHIQDTVGINVKADSDLRDSPRGRRDSRQLKFAKEIVVPGPCPLTLIDLNQHTRLVIGVGGEDLLLLGRNGGVPWDEHCHHTSRCLETKRQWSHIKEKKILHLLVPLSTKDSSLDGSTVCHSFIRVNALAEFLPIEEILQKLLNPRDSS</sequence>
<keyword evidence="3" id="KW-1185">Reference proteome</keyword>
<dbReference type="eggNOG" id="ENOG502QV65">
    <property type="taxonomic scope" value="Eukaryota"/>
</dbReference>
<dbReference type="Gramene" id="Os03t0821150-00">
    <property type="protein sequence ID" value="Os03t0821150-00"/>
    <property type="gene ID" value="Os03g0821150"/>
</dbReference>
<dbReference type="Proteomes" id="UP000059680">
    <property type="component" value="Chromosome 3"/>
</dbReference>
<proteinExistence type="predicted"/>
<keyword evidence="1" id="KW-1133">Transmembrane helix</keyword>
<reference evidence="2 3" key="3">
    <citation type="journal article" date="2013" name="Rice">
        <title>Improvement of the Oryza sativa Nipponbare reference genome using next generation sequence and optical map data.</title>
        <authorList>
            <person name="Kawahara Y."/>
            <person name="de la Bastide M."/>
            <person name="Hamilton J.P."/>
            <person name="Kanamori H."/>
            <person name="McCombie W.R."/>
            <person name="Ouyang S."/>
            <person name="Schwartz D.C."/>
            <person name="Tanaka T."/>
            <person name="Wu J."/>
            <person name="Zhou S."/>
            <person name="Childs K.L."/>
            <person name="Davidson R.M."/>
            <person name="Lin H."/>
            <person name="Quesada-Ocampo L."/>
            <person name="Vaillancourt B."/>
            <person name="Sakai H."/>
            <person name="Lee S.S."/>
            <person name="Kim J."/>
            <person name="Numa H."/>
            <person name="Itoh T."/>
            <person name="Buell C.R."/>
            <person name="Matsumoto T."/>
        </authorList>
    </citation>
    <scope>NUCLEOTIDE SEQUENCE [LARGE SCALE GENOMIC DNA]</scope>
    <source>
        <strain evidence="3">cv. Nipponbare</strain>
    </source>
</reference>
<feature type="transmembrane region" description="Helical" evidence="1">
    <location>
        <begin position="6"/>
        <end position="27"/>
    </location>
</feature>
<evidence type="ECO:0000313" key="2">
    <source>
        <dbReference type="EMBL" id="BAS87091.1"/>
    </source>
</evidence>